<dbReference type="STRING" id="366533.SAMN05444339_1126"/>
<gene>
    <name evidence="2" type="ORF">SAMN05444339_1126</name>
</gene>
<proteinExistence type="predicted"/>
<evidence type="ECO:0000256" key="1">
    <source>
        <dbReference type="SAM" id="Phobius"/>
    </source>
</evidence>
<dbReference type="PRINTS" id="PR00702">
    <property type="entry name" value="ACRIFLAVINRP"/>
</dbReference>
<keyword evidence="3" id="KW-1185">Reference proteome</keyword>
<dbReference type="Proteomes" id="UP000183987">
    <property type="component" value="Unassembled WGS sequence"/>
</dbReference>
<keyword evidence="1" id="KW-0472">Membrane</keyword>
<feature type="transmembrane region" description="Helical" evidence="1">
    <location>
        <begin position="358"/>
        <end position="379"/>
    </location>
</feature>
<dbReference type="Gene3D" id="1.20.1640.10">
    <property type="entry name" value="Multidrug efflux transporter AcrB transmembrane domain"/>
    <property type="match status" value="2"/>
</dbReference>
<evidence type="ECO:0000313" key="3">
    <source>
        <dbReference type="Proteomes" id="UP000183987"/>
    </source>
</evidence>
<feature type="transmembrane region" description="Helical" evidence="1">
    <location>
        <begin position="833"/>
        <end position="856"/>
    </location>
</feature>
<dbReference type="PANTHER" id="PTHR32063:SF77">
    <property type="entry name" value="ACR FAMILY TRANSPORT PROTEIN"/>
    <property type="match status" value="1"/>
</dbReference>
<dbReference type="GO" id="GO:0005886">
    <property type="term" value="C:plasma membrane"/>
    <property type="evidence" value="ECO:0007669"/>
    <property type="project" value="TreeGrafter"/>
</dbReference>
<dbReference type="Gene3D" id="3.30.70.1320">
    <property type="entry name" value="Multidrug efflux transporter AcrB pore domain like"/>
    <property type="match status" value="1"/>
</dbReference>
<dbReference type="Gene3D" id="3.30.70.1430">
    <property type="entry name" value="Multidrug efflux transporter AcrB pore domain"/>
    <property type="match status" value="2"/>
</dbReference>
<organism evidence="2 3">
    <name type="scientific">Loktanella atrilutea</name>
    <dbReference type="NCBI Taxonomy" id="366533"/>
    <lineage>
        <taxon>Bacteria</taxon>
        <taxon>Pseudomonadati</taxon>
        <taxon>Pseudomonadota</taxon>
        <taxon>Alphaproteobacteria</taxon>
        <taxon>Rhodobacterales</taxon>
        <taxon>Roseobacteraceae</taxon>
        <taxon>Loktanella</taxon>
    </lineage>
</organism>
<evidence type="ECO:0000313" key="2">
    <source>
        <dbReference type="EMBL" id="SHF75883.1"/>
    </source>
</evidence>
<dbReference type="InterPro" id="IPR027463">
    <property type="entry name" value="AcrB_DN_DC_subdom"/>
</dbReference>
<feature type="transmembrane region" description="Helical" evidence="1">
    <location>
        <begin position="335"/>
        <end position="351"/>
    </location>
</feature>
<dbReference type="SUPFAM" id="SSF82693">
    <property type="entry name" value="Multidrug efflux transporter AcrB pore domain, PN1, PN2, PC1 and PC2 subdomains"/>
    <property type="match status" value="3"/>
</dbReference>
<accession>A0A1M5E9D2</accession>
<feature type="transmembrane region" description="Helical" evidence="1">
    <location>
        <begin position="426"/>
        <end position="449"/>
    </location>
</feature>
<keyword evidence="1" id="KW-1133">Transmembrane helix</keyword>
<feature type="transmembrane region" description="Helical" evidence="1">
    <location>
        <begin position="461"/>
        <end position="479"/>
    </location>
</feature>
<name>A0A1M5E9D2_LOKAT</name>
<dbReference type="GO" id="GO:0042910">
    <property type="term" value="F:xenobiotic transmembrane transporter activity"/>
    <property type="evidence" value="ECO:0007669"/>
    <property type="project" value="TreeGrafter"/>
</dbReference>
<dbReference type="PANTHER" id="PTHR32063">
    <property type="match status" value="1"/>
</dbReference>
<reference evidence="3" key="1">
    <citation type="submission" date="2016-11" db="EMBL/GenBank/DDBJ databases">
        <authorList>
            <person name="Varghese N."/>
            <person name="Submissions S."/>
        </authorList>
    </citation>
    <scope>NUCLEOTIDE SEQUENCE [LARGE SCALE GENOMIC DNA]</scope>
    <source>
        <strain evidence="3">DSM 29326</strain>
    </source>
</reference>
<feature type="transmembrane region" description="Helical" evidence="1">
    <location>
        <begin position="889"/>
        <end position="914"/>
    </location>
</feature>
<dbReference type="EMBL" id="FQUE01000012">
    <property type="protein sequence ID" value="SHF75883.1"/>
    <property type="molecule type" value="Genomic_DNA"/>
</dbReference>
<keyword evidence="1" id="KW-0812">Transmembrane</keyword>
<dbReference type="OrthoDB" id="9807350at2"/>
<dbReference type="RefSeq" id="WP_072858562.1">
    <property type="nucleotide sequence ID" value="NZ_FQUE01000012.1"/>
</dbReference>
<feature type="transmembrane region" description="Helical" evidence="1">
    <location>
        <begin position="385"/>
        <end position="405"/>
    </location>
</feature>
<dbReference type="SUPFAM" id="SSF82714">
    <property type="entry name" value="Multidrug efflux transporter AcrB TolC docking domain, DN and DC subdomains"/>
    <property type="match status" value="2"/>
</dbReference>
<feature type="transmembrane region" description="Helical" evidence="1">
    <location>
        <begin position="935"/>
        <end position="954"/>
    </location>
</feature>
<dbReference type="Gene3D" id="3.30.2090.10">
    <property type="entry name" value="Multidrug efflux transporter AcrB TolC docking domain, DN and DC subdomains"/>
    <property type="match status" value="2"/>
</dbReference>
<dbReference type="AlphaFoldDB" id="A0A1M5E9D2"/>
<feature type="transmembrane region" description="Helical" evidence="1">
    <location>
        <begin position="520"/>
        <end position="539"/>
    </location>
</feature>
<dbReference type="InterPro" id="IPR001036">
    <property type="entry name" value="Acrflvin-R"/>
</dbReference>
<dbReference type="Pfam" id="PF00873">
    <property type="entry name" value="ACR_tran"/>
    <property type="match status" value="1"/>
</dbReference>
<feature type="transmembrane region" description="Helical" evidence="1">
    <location>
        <begin position="966"/>
        <end position="992"/>
    </location>
</feature>
<dbReference type="SUPFAM" id="SSF82866">
    <property type="entry name" value="Multidrug efflux transporter AcrB transmembrane domain"/>
    <property type="match status" value="2"/>
</dbReference>
<dbReference type="Gene3D" id="3.30.70.1440">
    <property type="entry name" value="Multidrug efflux transporter AcrB pore domain"/>
    <property type="match status" value="1"/>
</dbReference>
<feature type="transmembrane region" description="Helical" evidence="1">
    <location>
        <begin position="863"/>
        <end position="883"/>
    </location>
</feature>
<sequence>MNMSTWAIRRPVPSLALFLVLCIVGMVSFFSLPVTQMPNIDIPIVTVGVSQPGAAPSEISTQIVKPIESAVSDVPGVKHVTATATDGYANITIEFAIETDTDRALNDTKDAVASVRGELPDSAQEPQVQRVDVTGQAILTYAVSDTTKSIEELSYFVDEVAAREISAVEGVGKVTRIGGAEQAIEVNLDANRLLALGLTAADVNTQLRQVNVDMGGGEGDLAGQQFSIRALGAVATLEELAATPITLGSGRTVRLDDLGKVSDGSSDAASFAMFDGNPVVAFGVFRATGKSDLVAADNAKAVIEDLTAAYPGVTFSLIDDATIYTEGNYHSAMDTLYEGAALAIIVVFIFLKNWRATLITAVALPLSIIPTFIVMNYLGFSLNTVSLLGITLVTGILVDDAIVEIENIVRHIHMGKPAYEATEEAASEIGTTVIAISFTIVAVFAPVSFMSGIAGQFFKQFGLTVAVAVLFSLLVARLITPMMAAYFLRDGVAPEEEEKDGFIMRGYMAILRWTLRNRTITLLLGVGIFAGSIFSATLLPTEFVPPADTGRTNISLELPPGSSMDDTRAAARAVTAIVRDIPEVTNVFVDGSSDTKANIVVNLGQKGDRDRTSFVIQDQIDAMLTDFPDVRLTVLNDSGARDIAMSVLGDTEEAAAAAAKELAAAMNDLPQVSGASTTSALTRPEIQITPKPELAAEMGVTAAALANTIRVATIGDSGANVAQFNTGTRQVPILVRLSENVRNDLTLMGGLRVPSTTGAPVPLGAVADVALATGASSIERYDRQFRTSVEADLSGGAMLGQATTAIDALPIAQNMPEGTQIQSAGDAEVMGDIFGQFAIAMGAGILLVYVVLVLLFSSFVTPITILLSLPLAIGGAIFALYIYGSGIGLSVIIGFLMLMGIVTKNAIMLVEFALEAMSGGVEKSAAMLDACHKRARPIIMTTIAMTAGMVPSALAVGTGGEFRAPMAIAVIGGLLLSTVLSLLFVPSLFSVIDSLKAKARRMLVNTLGANQPAPEKAT</sequence>
<protein>
    <submittedName>
        <fullName evidence="2">Hydrophobe/amphiphile efflux-1 (HAE1) family protein</fullName>
    </submittedName>
</protein>